<feature type="signal peptide" evidence="2">
    <location>
        <begin position="1"/>
        <end position="30"/>
    </location>
</feature>
<evidence type="ECO:0000256" key="1">
    <source>
        <dbReference type="SAM" id="MobiDB-lite"/>
    </source>
</evidence>
<dbReference type="PATRIC" id="fig|1618341.3.peg.63"/>
<feature type="region of interest" description="Disordered" evidence="1">
    <location>
        <begin position="433"/>
        <end position="488"/>
    </location>
</feature>
<feature type="compositionally biased region" description="Low complexity" evidence="1">
    <location>
        <begin position="433"/>
        <end position="445"/>
    </location>
</feature>
<accession>A0A0G0Z7E7</accession>
<dbReference type="Proteomes" id="UP000034875">
    <property type="component" value="Unassembled WGS sequence"/>
</dbReference>
<name>A0A0G0Z7E7_9BACT</name>
<dbReference type="Pfam" id="PF01471">
    <property type="entry name" value="PG_binding_1"/>
    <property type="match status" value="1"/>
</dbReference>
<evidence type="ECO:0000256" key="2">
    <source>
        <dbReference type="SAM" id="SignalP"/>
    </source>
</evidence>
<sequence>MRLKFLIKNILASVITLTLILTVSHSFSPADGNLKAYSTGTWTQTDWSSGSGQTTWSDETEYDSMGGDGVFVSSNVGQLTMRIFASVAIGQQDLVTTSANQGGSVGANTLNFASTQGRGGSMYVGADGKIFLADTSNNRVLIYNSIPTADNASADVVVGQPNMTSNTANNGGIGANTLKIPTGVYSDGTKLYVSDTGNHRVLIYNSIPTADNASADVVVGQPNMTSSTANGIGADDLASPYAVYFNDAKLYITDLQDYRISVYNSVPTSNGASADEALCQPNPDSALGYTGAGEDNTQAYYNSLGCAMQPREYYNSGSSRLILNANRIFIFSPSTHTSTLTSSTFDSGIPYTLWGPLSYTATTPANTSVSFEVSTNGGSSWQTVSNYTTQTFGPSQTLIYRATLTNTDGISTPTLNDVSVSYAKFENVTPGSGASSSASFSGSSSLPQVTPSPEASPTLSPQASPTPSLVPSISPQATTSPSAQPSPSVVVTPAVSALQQQLDSLISQLTVLLQQRKDAGLPLPAGTEQYLAPKVFFQRDLFVGSVGDDVKALQQFLNSKGFKVAEFRSGSSGKETTYFGLLTKNALLRWQSSNNLIPTGILGAISRGMMNR</sequence>
<keyword evidence="2" id="KW-0732">Signal</keyword>
<evidence type="ECO:0000313" key="5">
    <source>
        <dbReference type="Proteomes" id="UP000034875"/>
    </source>
</evidence>
<dbReference type="InterPro" id="IPR011042">
    <property type="entry name" value="6-blade_b-propeller_TolB-like"/>
</dbReference>
<evidence type="ECO:0000259" key="3">
    <source>
        <dbReference type="Pfam" id="PF01471"/>
    </source>
</evidence>
<feature type="compositionally biased region" description="Low complexity" evidence="1">
    <location>
        <begin position="474"/>
        <end position="488"/>
    </location>
</feature>
<proteinExistence type="predicted"/>
<feature type="domain" description="Peptidoglycan binding-like" evidence="3">
    <location>
        <begin position="547"/>
        <end position="604"/>
    </location>
</feature>
<dbReference type="Gene3D" id="2.120.10.30">
    <property type="entry name" value="TolB, C-terminal domain"/>
    <property type="match status" value="1"/>
</dbReference>
<dbReference type="EMBL" id="LCCZ01000003">
    <property type="protein sequence ID" value="KKS44617.1"/>
    <property type="molecule type" value="Genomic_DNA"/>
</dbReference>
<dbReference type="SUPFAM" id="SSF63825">
    <property type="entry name" value="YWTD domain"/>
    <property type="match status" value="1"/>
</dbReference>
<feature type="compositionally biased region" description="Polar residues" evidence="1">
    <location>
        <begin position="446"/>
        <end position="473"/>
    </location>
</feature>
<dbReference type="AlphaFoldDB" id="A0A0G0Z7E7"/>
<reference evidence="4 5" key="1">
    <citation type="journal article" date="2015" name="Nature">
        <title>rRNA introns, odd ribosomes, and small enigmatic genomes across a large radiation of phyla.</title>
        <authorList>
            <person name="Brown C.T."/>
            <person name="Hug L.A."/>
            <person name="Thomas B.C."/>
            <person name="Sharon I."/>
            <person name="Castelle C.J."/>
            <person name="Singh A."/>
            <person name="Wilkins M.J."/>
            <person name="Williams K.H."/>
            <person name="Banfield J.F."/>
        </authorList>
    </citation>
    <scope>NUCLEOTIDE SEQUENCE [LARGE SCALE GENOMIC DNA]</scope>
</reference>
<dbReference type="InterPro" id="IPR002477">
    <property type="entry name" value="Peptidoglycan-bd-like"/>
</dbReference>
<protein>
    <submittedName>
        <fullName evidence="4">NHL repeat containing protein</fullName>
    </submittedName>
</protein>
<feature type="chain" id="PRO_5002535667" evidence="2">
    <location>
        <begin position="31"/>
        <end position="612"/>
    </location>
</feature>
<gene>
    <name evidence="4" type="ORF">UV05_C0003G0009</name>
</gene>
<organism evidence="4 5">
    <name type="scientific">candidate division CPR1 bacterium GW2011_GWA2_42_17</name>
    <dbReference type="NCBI Taxonomy" id="1618341"/>
    <lineage>
        <taxon>Bacteria</taxon>
        <taxon>candidate division CPR1</taxon>
    </lineage>
</organism>
<dbReference type="Gene3D" id="1.10.101.10">
    <property type="entry name" value="PGBD-like superfamily/PGBD"/>
    <property type="match status" value="1"/>
</dbReference>
<evidence type="ECO:0000313" key="4">
    <source>
        <dbReference type="EMBL" id="KKS44617.1"/>
    </source>
</evidence>
<dbReference type="InterPro" id="IPR036365">
    <property type="entry name" value="PGBD-like_sf"/>
</dbReference>
<comment type="caution">
    <text evidence="4">The sequence shown here is derived from an EMBL/GenBank/DDBJ whole genome shotgun (WGS) entry which is preliminary data.</text>
</comment>
<dbReference type="SUPFAM" id="SSF47090">
    <property type="entry name" value="PGBD-like"/>
    <property type="match status" value="1"/>
</dbReference>
<dbReference type="InterPro" id="IPR036366">
    <property type="entry name" value="PGBDSf"/>
</dbReference>